<evidence type="ECO:0000256" key="1">
    <source>
        <dbReference type="SAM" id="Phobius"/>
    </source>
</evidence>
<dbReference type="Proteomes" id="UP000186922">
    <property type="component" value="Unassembled WGS sequence"/>
</dbReference>
<dbReference type="EMBL" id="BDGG01000022">
    <property type="protein sequence ID" value="GAV09414.1"/>
    <property type="molecule type" value="Genomic_DNA"/>
</dbReference>
<evidence type="ECO:0000313" key="2">
    <source>
        <dbReference type="EMBL" id="GAV09414.1"/>
    </source>
</evidence>
<evidence type="ECO:0000313" key="3">
    <source>
        <dbReference type="Proteomes" id="UP000186922"/>
    </source>
</evidence>
<protein>
    <submittedName>
        <fullName evidence="2">Uncharacterized protein</fullName>
    </submittedName>
</protein>
<name>A0A1D1WBC6_RAMVA</name>
<dbReference type="AlphaFoldDB" id="A0A1D1WBC6"/>
<feature type="transmembrane region" description="Helical" evidence="1">
    <location>
        <begin position="61"/>
        <end position="81"/>
    </location>
</feature>
<keyword evidence="3" id="KW-1185">Reference proteome</keyword>
<organism evidence="2 3">
    <name type="scientific">Ramazzottius varieornatus</name>
    <name type="common">Water bear</name>
    <name type="synonym">Tardigrade</name>
    <dbReference type="NCBI Taxonomy" id="947166"/>
    <lineage>
        <taxon>Eukaryota</taxon>
        <taxon>Metazoa</taxon>
        <taxon>Ecdysozoa</taxon>
        <taxon>Tardigrada</taxon>
        <taxon>Eutardigrada</taxon>
        <taxon>Parachela</taxon>
        <taxon>Hypsibioidea</taxon>
        <taxon>Ramazzottiidae</taxon>
        <taxon>Ramazzottius</taxon>
    </lineage>
</organism>
<dbReference type="OrthoDB" id="1661054at2759"/>
<gene>
    <name evidence="2" type="primary">RvY_18961-1</name>
    <name evidence="2" type="synonym">RvY_18961.1</name>
    <name evidence="2" type="ORF">RvY_18961</name>
</gene>
<accession>A0A1D1WBC6</accession>
<keyword evidence="1" id="KW-0472">Membrane</keyword>
<keyword evidence="1" id="KW-0812">Transmembrane</keyword>
<keyword evidence="1" id="KW-1133">Transmembrane helix</keyword>
<reference evidence="2 3" key="1">
    <citation type="journal article" date="2016" name="Nat. Commun.">
        <title>Extremotolerant tardigrade genome and improved radiotolerance of human cultured cells by tardigrade-unique protein.</title>
        <authorList>
            <person name="Hashimoto T."/>
            <person name="Horikawa D.D."/>
            <person name="Saito Y."/>
            <person name="Kuwahara H."/>
            <person name="Kozuka-Hata H."/>
            <person name="Shin-I T."/>
            <person name="Minakuchi Y."/>
            <person name="Ohishi K."/>
            <person name="Motoyama A."/>
            <person name="Aizu T."/>
            <person name="Enomoto A."/>
            <person name="Kondo K."/>
            <person name="Tanaka S."/>
            <person name="Hara Y."/>
            <person name="Koshikawa S."/>
            <person name="Sagara H."/>
            <person name="Miura T."/>
            <person name="Yokobori S."/>
            <person name="Miyagawa K."/>
            <person name="Suzuki Y."/>
            <person name="Kubo T."/>
            <person name="Oyama M."/>
            <person name="Kohara Y."/>
            <person name="Fujiyama A."/>
            <person name="Arakawa K."/>
            <person name="Katayama T."/>
            <person name="Toyoda A."/>
            <person name="Kunieda T."/>
        </authorList>
    </citation>
    <scope>NUCLEOTIDE SEQUENCE [LARGE SCALE GENOMIC DNA]</scope>
    <source>
        <strain evidence="2 3">YOKOZUNA-1</strain>
    </source>
</reference>
<sequence>MSHLSALLEQTSTALTEYSQTDARQVLTDIEDYYLRFFIPFVEEVRSNMCPVQQLLIAGRFLVGAAMGFICVVPPLSAYAVDTPWNSR</sequence>
<proteinExistence type="predicted"/>
<comment type="caution">
    <text evidence="2">The sequence shown here is derived from an EMBL/GenBank/DDBJ whole genome shotgun (WGS) entry which is preliminary data.</text>
</comment>